<dbReference type="InterPro" id="IPR022476">
    <property type="entry name" value="Spore_YabP/YqfC"/>
</dbReference>
<proteinExistence type="predicted"/>
<gene>
    <name evidence="1" type="ORF">IAC39_06230</name>
</gene>
<comment type="caution">
    <text evidence="1">The sequence shown here is derived from an EMBL/GenBank/DDBJ whole genome shotgun (WGS) entry which is preliminary data.</text>
</comment>
<evidence type="ECO:0000313" key="2">
    <source>
        <dbReference type="Proteomes" id="UP000824136"/>
    </source>
</evidence>
<organism evidence="1 2">
    <name type="scientific">Candidatus Faeciplasma pullistercoris</name>
    <dbReference type="NCBI Taxonomy" id="2840800"/>
    <lineage>
        <taxon>Bacteria</taxon>
        <taxon>Bacillati</taxon>
        <taxon>Bacillota</taxon>
        <taxon>Clostridia</taxon>
        <taxon>Eubacteriales</taxon>
        <taxon>Oscillospiraceae</taxon>
        <taxon>Oscillospiraceae incertae sedis</taxon>
        <taxon>Candidatus Faeciplasma</taxon>
    </lineage>
</organism>
<dbReference type="EMBL" id="DVLL01000021">
    <property type="protein sequence ID" value="HIT59289.1"/>
    <property type="molecule type" value="Genomic_DNA"/>
</dbReference>
<dbReference type="AlphaFoldDB" id="A0A9D1KJV0"/>
<dbReference type="Pfam" id="PF07873">
    <property type="entry name" value="YabP"/>
    <property type="match status" value="1"/>
</dbReference>
<evidence type="ECO:0000313" key="1">
    <source>
        <dbReference type="EMBL" id="HIT59289.1"/>
    </source>
</evidence>
<protein>
    <submittedName>
        <fullName evidence="1">YabP/YqfC family sporulation protein</fullName>
    </submittedName>
</protein>
<dbReference type="Proteomes" id="UP000824136">
    <property type="component" value="Unassembled WGS sequence"/>
</dbReference>
<sequence length="89" mass="10159">MKSVKDYLAKKIRRYSFTESYVTVSGINEVLLENVSDVYECNEIMVRVRAASNEIIVWGERLRIENYVNNSVVVRGKISSVELSGRGVK</sequence>
<reference evidence="1" key="2">
    <citation type="journal article" date="2021" name="PeerJ">
        <title>Extensive microbial diversity within the chicken gut microbiome revealed by metagenomics and culture.</title>
        <authorList>
            <person name="Gilroy R."/>
            <person name="Ravi A."/>
            <person name="Getino M."/>
            <person name="Pursley I."/>
            <person name="Horton D.L."/>
            <person name="Alikhan N.F."/>
            <person name="Baker D."/>
            <person name="Gharbi K."/>
            <person name="Hall N."/>
            <person name="Watson M."/>
            <person name="Adriaenssens E.M."/>
            <person name="Foster-Nyarko E."/>
            <person name="Jarju S."/>
            <person name="Secka A."/>
            <person name="Antonio M."/>
            <person name="Oren A."/>
            <person name="Chaudhuri R.R."/>
            <person name="La Ragione R."/>
            <person name="Hildebrand F."/>
            <person name="Pallen M.J."/>
        </authorList>
    </citation>
    <scope>NUCLEOTIDE SEQUENCE</scope>
    <source>
        <strain evidence="1">CHK33-4379</strain>
    </source>
</reference>
<name>A0A9D1KJV0_9FIRM</name>
<reference evidence="1" key="1">
    <citation type="submission" date="2020-10" db="EMBL/GenBank/DDBJ databases">
        <authorList>
            <person name="Gilroy R."/>
        </authorList>
    </citation>
    <scope>NUCLEOTIDE SEQUENCE</scope>
    <source>
        <strain evidence="1">CHK33-4379</strain>
    </source>
</reference>
<accession>A0A9D1KJV0</accession>